<organism evidence="1 2">
    <name type="scientific">Sphaerodactylus townsendi</name>
    <dbReference type="NCBI Taxonomy" id="933632"/>
    <lineage>
        <taxon>Eukaryota</taxon>
        <taxon>Metazoa</taxon>
        <taxon>Chordata</taxon>
        <taxon>Craniata</taxon>
        <taxon>Vertebrata</taxon>
        <taxon>Euteleostomi</taxon>
        <taxon>Lepidosauria</taxon>
        <taxon>Squamata</taxon>
        <taxon>Bifurcata</taxon>
        <taxon>Gekkota</taxon>
        <taxon>Sphaerodactylidae</taxon>
        <taxon>Sphaerodactylus</taxon>
    </lineage>
</organism>
<accession>A0ACB8FI30</accession>
<dbReference type="Proteomes" id="UP000827872">
    <property type="component" value="Linkage Group LG04"/>
</dbReference>
<proteinExistence type="predicted"/>
<name>A0ACB8FI30_9SAUR</name>
<keyword evidence="2" id="KW-1185">Reference proteome</keyword>
<reference evidence="1" key="1">
    <citation type="submission" date="2021-08" db="EMBL/GenBank/DDBJ databases">
        <title>The first chromosome-level gecko genome reveals the dynamic sex chromosomes of Neotropical dwarf geckos (Sphaerodactylidae: Sphaerodactylus).</title>
        <authorList>
            <person name="Pinto B.J."/>
            <person name="Keating S.E."/>
            <person name="Gamble T."/>
        </authorList>
    </citation>
    <scope>NUCLEOTIDE SEQUENCE</scope>
    <source>
        <strain evidence="1">TG3544</strain>
    </source>
</reference>
<dbReference type="EMBL" id="CM037617">
    <property type="protein sequence ID" value="KAH8005198.1"/>
    <property type="molecule type" value="Genomic_DNA"/>
</dbReference>
<evidence type="ECO:0000313" key="2">
    <source>
        <dbReference type="Proteomes" id="UP000827872"/>
    </source>
</evidence>
<gene>
    <name evidence="1" type="ORF">K3G42_024939</name>
</gene>
<protein>
    <submittedName>
        <fullName evidence="1">Uncharacterized protein</fullName>
    </submittedName>
</protein>
<evidence type="ECO:0000313" key="1">
    <source>
        <dbReference type="EMBL" id="KAH8005198.1"/>
    </source>
</evidence>
<sequence>MLILEQKRIAQMEAKAAAGKEAQYKTLAELIDKYGAPHLTQVEEIMSSVKIEVAVKEHCELGESPLWEEKENSLLFVDIKGKKVFRWNSLTKEVQSVPLDDLVGFVSLRECGGYIIAQGTQFVALDWKNKSLTRINNVDWDKPNTRLNEGKVDPAGRLFAGTLGLEKRPAVVDKKQGSFYTLFPDHSVVKHFDCVDISNGLDWSLDHRTLFYIDSLLYSVDAFDYDLPTGDICNRRSIYKMEKEDYFPDGMSIDREGKLWVACYYGGQVIRIDPETGGYQRSATEEDFTESLENKARNFWL</sequence>
<comment type="caution">
    <text evidence="1">The sequence shown here is derived from an EMBL/GenBank/DDBJ whole genome shotgun (WGS) entry which is preliminary data.</text>
</comment>